<evidence type="ECO:0000259" key="2">
    <source>
        <dbReference type="PROSITE" id="PS50943"/>
    </source>
</evidence>
<dbReference type="InterPro" id="IPR010982">
    <property type="entry name" value="Lambda_DNA-bd_dom_sf"/>
</dbReference>
<dbReference type="Proteomes" id="UP000294886">
    <property type="component" value="Unassembled WGS sequence"/>
</dbReference>
<dbReference type="EMBL" id="SLWU01000007">
    <property type="protein sequence ID" value="TCO67473.1"/>
    <property type="molecule type" value="Genomic_DNA"/>
</dbReference>
<dbReference type="RefSeq" id="WP_132039309.1">
    <property type="nucleotide sequence ID" value="NZ_SLWU01000007.1"/>
</dbReference>
<name>A0A4R2K2Y0_9THEO</name>
<evidence type="ECO:0000313" key="4">
    <source>
        <dbReference type="Proteomes" id="UP000294886"/>
    </source>
</evidence>
<gene>
    <name evidence="3" type="ORF">EV203_1073</name>
</gene>
<evidence type="ECO:0000313" key="3">
    <source>
        <dbReference type="EMBL" id="TCO67473.1"/>
    </source>
</evidence>
<dbReference type="CDD" id="cd00093">
    <property type="entry name" value="HTH_XRE"/>
    <property type="match status" value="1"/>
</dbReference>
<proteinExistence type="predicted"/>
<dbReference type="InterPro" id="IPR001387">
    <property type="entry name" value="Cro/C1-type_HTH"/>
</dbReference>
<dbReference type="SMART" id="SM00530">
    <property type="entry name" value="HTH_XRE"/>
    <property type="match status" value="1"/>
</dbReference>
<keyword evidence="1 3" id="KW-0238">DNA-binding</keyword>
<dbReference type="SUPFAM" id="SSF47413">
    <property type="entry name" value="lambda repressor-like DNA-binding domains"/>
    <property type="match status" value="1"/>
</dbReference>
<dbReference type="PROSITE" id="PS50943">
    <property type="entry name" value="HTH_CROC1"/>
    <property type="match status" value="1"/>
</dbReference>
<dbReference type="PANTHER" id="PTHR46558:SF11">
    <property type="entry name" value="HTH-TYPE TRANSCRIPTIONAL REGULATOR XRE"/>
    <property type="match status" value="1"/>
</dbReference>
<dbReference type="PANTHER" id="PTHR46558">
    <property type="entry name" value="TRACRIPTIONAL REGULATORY PROTEIN-RELATED-RELATED"/>
    <property type="match status" value="1"/>
</dbReference>
<accession>A0A4R2K2Y0</accession>
<sequence length="74" mass="8460">MQVNLEKIRALRKAKRMSQKELAQKIGYKSGTGYHYIESGKRNIKAETLAEIAKILEVPIEELYNDKANKPEIA</sequence>
<organism evidence="3 4">
    <name type="scientific">Caldanaerobacter subterraneus</name>
    <dbReference type="NCBI Taxonomy" id="911092"/>
    <lineage>
        <taxon>Bacteria</taxon>
        <taxon>Bacillati</taxon>
        <taxon>Bacillota</taxon>
        <taxon>Clostridia</taxon>
        <taxon>Thermoanaerobacterales</taxon>
        <taxon>Thermoanaerobacteraceae</taxon>
        <taxon>Caldanaerobacter</taxon>
    </lineage>
</organism>
<dbReference type="Pfam" id="PF01381">
    <property type="entry name" value="HTH_3"/>
    <property type="match status" value="1"/>
</dbReference>
<feature type="domain" description="HTH cro/C1-type" evidence="2">
    <location>
        <begin position="8"/>
        <end position="63"/>
    </location>
</feature>
<dbReference type="AlphaFoldDB" id="A0A4R2K2Y0"/>
<evidence type="ECO:0000256" key="1">
    <source>
        <dbReference type="ARBA" id="ARBA00023125"/>
    </source>
</evidence>
<protein>
    <submittedName>
        <fullName evidence="3">DNA-binding XRE family transcriptional regulator</fullName>
    </submittedName>
</protein>
<dbReference type="Gene3D" id="1.10.260.40">
    <property type="entry name" value="lambda repressor-like DNA-binding domains"/>
    <property type="match status" value="1"/>
</dbReference>
<comment type="caution">
    <text evidence="3">The sequence shown here is derived from an EMBL/GenBank/DDBJ whole genome shotgun (WGS) entry which is preliminary data.</text>
</comment>
<dbReference type="GO" id="GO:0003677">
    <property type="term" value="F:DNA binding"/>
    <property type="evidence" value="ECO:0007669"/>
    <property type="project" value="UniProtKB-KW"/>
</dbReference>
<reference evidence="3 4" key="1">
    <citation type="submission" date="2019-03" db="EMBL/GenBank/DDBJ databases">
        <title>Genomic Encyclopedia of Type Strains, Phase IV (KMG-IV): sequencing the most valuable type-strain genomes for metagenomic binning, comparative biology and taxonomic classification.</title>
        <authorList>
            <person name="Goeker M."/>
        </authorList>
    </citation>
    <scope>NUCLEOTIDE SEQUENCE [LARGE SCALE GENOMIC DNA]</scope>
    <source>
        <strain evidence="3 4">DSM 13054</strain>
    </source>
</reference>